<name>A5D040_PELTS</name>
<dbReference type="KEGG" id="pth:PTH_2203"/>
<proteinExistence type="predicted"/>
<gene>
    <name evidence="1" type="primary">UspA</name>
    <name evidence="1" type="ordered locus">PTH_2203</name>
</gene>
<organism evidence="1 2">
    <name type="scientific">Pelotomaculum thermopropionicum (strain DSM 13744 / JCM 10971 / SI)</name>
    <dbReference type="NCBI Taxonomy" id="370438"/>
    <lineage>
        <taxon>Bacteria</taxon>
        <taxon>Bacillati</taxon>
        <taxon>Bacillota</taxon>
        <taxon>Clostridia</taxon>
        <taxon>Eubacteriales</taxon>
        <taxon>Desulfotomaculaceae</taxon>
        <taxon>Pelotomaculum</taxon>
    </lineage>
</organism>
<protein>
    <submittedName>
        <fullName evidence="1">Universal stress protein UspA and related nucleotide-binding proteins</fullName>
    </submittedName>
</protein>
<dbReference type="Proteomes" id="UP000006556">
    <property type="component" value="Chromosome"/>
</dbReference>
<evidence type="ECO:0000313" key="1">
    <source>
        <dbReference type="EMBL" id="BAF60384.1"/>
    </source>
</evidence>
<evidence type="ECO:0000313" key="2">
    <source>
        <dbReference type="Proteomes" id="UP000006556"/>
    </source>
</evidence>
<dbReference type="STRING" id="370438.PTH_2203"/>
<reference evidence="2" key="1">
    <citation type="journal article" date="2008" name="Genome Res.">
        <title>The genome of Pelotomaculum thermopropionicum reveals niche-associated evolution in anaerobic microbiota.</title>
        <authorList>
            <person name="Kosaka T."/>
            <person name="Kato S."/>
            <person name="Shimoyama T."/>
            <person name="Ishii S."/>
            <person name="Abe T."/>
            <person name="Watanabe K."/>
        </authorList>
    </citation>
    <scope>NUCLEOTIDE SEQUENCE [LARGE SCALE GENOMIC DNA]</scope>
    <source>
        <strain evidence="2">DSM 13744 / JCM 10971 / SI</strain>
    </source>
</reference>
<dbReference type="HOGENOM" id="CLU_1990538_0_0_9"/>
<keyword evidence="2" id="KW-1185">Reference proteome</keyword>
<accession>A5D040</accession>
<dbReference type="AlphaFoldDB" id="A5D040"/>
<sequence>MAGGFYICGMIGSPSTSKYGDEDPYRPYIDNYPVNYVCAAVAGKGALVYVSNPTPEMEADPKIHRINKAMDDTLTRSEWNFLVNKLKGLGLNPNEYNPKLTVREAIIWIGTQYNPAFDIDHFHVA</sequence>
<dbReference type="EMBL" id="AP009389">
    <property type="protein sequence ID" value="BAF60384.1"/>
    <property type="molecule type" value="Genomic_DNA"/>
</dbReference>